<keyword evidence="2" id="KW-0472">Membrane</keyword>
<gene>
    <name evidence="3" type="ORF">Zm00014a_039759</name>
</gene>
<feature type="compositionally biased region" description="Basic residues" evidence="1">
    <location>
        <begin position="70"/>
        <end position="81"/>
    </location>
</feature>
<name>A0A3L6DKL2_MAIZE</name>
<organism evidence="3">
    <name type="scientific">Zea mays</name>
    <name type="common">Maize</name>
    <dbReference type="NCBI Taxonomy" id="4577"/>
    <lineage>
        <taxon>Eukaryota</taxon>
        <taxon>Viridiplantae</taxon>
        <taxon>Streptophyta</taxon>
        <taxon>Embryophyta</taxon>
        <taxon>Tracheophyta</taxon>
        <taxon>Spermatophyta</taxon>
        <taxon>Magnoliopsida</taxon>
        <taxon>Liliopsida</taxon>
        <taxon>Poales</taxon>
        <taxon>Poaceae</taxon>
        <taxon>PACMAD clade</taxon>
        <taxon>Panicoideae</taxon>
        <taxon>Andropogonodae</taxon>
        <taxon>Andropogoneae</taxon>
        <taxon>Tripsacinae</taxon>
        <taxon>Zea</taxon>
    </lineage>
</organism>
<keyword evidence="2" id="KW-1133">Transmembrane helix</keyword>
<dbReference type="Proteomes" id="UP000251960">
    <property type="component" value="Chromosome 8"/>
</dbReference>
<dbReference type="EMBL" id="NCVQ01000009">
    <property type="protein sequence ID" value="PWZ09182.1"/>
    <property type="molecule type" value="Genomic_DNA"/>
</dbReference>
<protein>
    <submittedName>
        <fullName evidence="3">Uncharacterized protein</fullName>
    </submittedName>
</protein>
<reference evidence="3" key="1">
    <citation type="journal article" date="2018" name="Nat. Genet.">
        <title>Extensive intraspecific gene order and gene structural variations between Mo17 and other maize genomes.</title>
        <authorList>
            <person name="Sun S."/>
            <person name="Zhou Y."/>
            <person name="Chen J."/>
            <person name="Shi J."/>
            <person name="Zhao H."/>
            <person name="Zhao H."/>
            <person name="Song W."/>
            <person name="Zhang M."/>
            <person name="Cui Y."/>
            <person name="Dong X."/>
            <person name="Liu H."/>
            <person name="Ma X."/>
            <person name="Jiao Y."/>
            <person name="Wang B."/>
            <person name="Wei X."/>
            <person name="Stein J.C."/>
            <person name="Glaubitz J.C."/>
            <person name="Lu F."/>
            <person name="Yu G."/>
            <person name="Liang C."/>
            <person name="Fengler K."/>
            <person name="Li B."/>
            <person name="Rafalski A."/>
            <person name="Schnable P.S."/>
            <person name="Ware D.H."/>
            <person name="Buckler E.S."/>
            <person name="Lai J."/>
        </authorList>
    </citation>
    <scope>NUCLEOTIDE SEQUENCE [LARGE SCALE GENOMIC DNA]</scope>
    <source>
        <tissue evidence="3">Seedling</tissue>
    </source>
</reference>
<sequence>MAALTQTLVLAGIILLNFVLAAAALYRRIRGRRRPRQHVPPPPPLEPAAAEEAEAEAEEEEGCGGERRQSQRRRRRARRKRQQQEEGAASEGGGGDGADGAAAKATGKEELLPRRPQFPLASVAGALQRRIHARYDDLARASEAQCLTIEQVRRLETESDSLKKDAAIYNFVQERLQKSAPYKMIMELSAMELEAQEISFEELLAREKEDTAFWQRNGKMRSVSSK</sequence>
<dbReference type="ExpressionAtlas" id="A0A3L6DKL2">
    <property type="expression patterns" value="baseline and differential"/>
</dbReference>
<evidence type="ECO:0000256" key="2">
    <source>
        <dbReference type="SAM" id="Phobius"/>
    </source>
</evidence>
<evidence type="ECO:0000256" key="1">
    <source>
        <dbReference type="SAM" id="MobiDB-lite"/>
    </source>
</evidence>
<dbReference type="AlphaFoldDB" id="A0A3L6DKL2"/>
<keyword evidence="2" id="KW-0812">Transmembrane</keyword>
<feature type="region of interest" description="Disordered" evidence="1">
    <location>
        <begin position="34"/>
        <end position="116"/>
    </location>
</feature>
<dbReference type="PANTHER" id="PTHR35991:SF1">
    <property type="entry name" value="CA-RESPONSIVE PROTEIN"/>
    <property type="match status" value="1"/>
</dbReference>
<feature type="compositionally biased region" description="Acidic residues" evidence="1">
    <location>
        <begin position="49"/>
        <end position="63"/>
    </location>
</feature>
<evidence type="ECO:0000313" key="3">
    <source>
        <dbReference type="EMBL" id="PWZ09182.1"/>
    </source>
</evidence>
<proteinExistence type="predicted"/>
<comment type="caution">
    <text evidence="3">The sequence shown here is derived from an EMBL/GenBank/DDBJ whole genome shotgun (WGS) entry which is preliminary data.</text>
</comment>
<accession>A0A3L6DKL2</accession>
<dbReference type="PANTHER" id="PTHR35991">
    <property type="entry name" value="CA-RESPONSIVE PROTEIN"/>
    <property type="match status" value="1"/>
</dbReference>
<feature type="transmembrane region" description="Helical" evidence="2">
    <location>
        <begin position="6"/>
        <end position="26"/>
    </location>
</feature>